<keyword evidence="7 11" id="KW-0812">Transmembrane</keyword>
<evidence type="ECO:0000313" key="13">
    <source>
        <dbReference type="EMBL" id="MCQ9303940.1"/>
    </source>
</evidence>
<dbReference type="GO" id="GO:0005886">
    <property type="term" value="C:plasma membrane"/>
    <property type="evidence" value="ECO:0007669"/>
    <property type="project" value="UniProtKB-SubCell"/>
</dbReference>
<dbReference type="GO" id="GO:0055085">
    <property type="term" value="P:transmembrane transport"/>
    <property type="evidence" value="ECO:0007669"/>
    <property type="project" value="InterPro"/>
</dbReference>
<feature type="transmembrane region" description="Helical" evidence="11">
    <location>
        <begin position="238"/>
        <end position="260"/>
    </location>
</feature>
<evidence type="ECO:0000256" key="10">
    <source>
        <dbReference type="ARBA" id="ARBA00023136"/>
    </source>
</evidence>
<keyword evidence="5" id="KW-0533">Nickel</keyword>
<name>A0AAW5LGH0_MAMSC</name>
<evidence type="ECO:0000256" key="6">
    <source>
        <dbReference type="ARBA" id="ARBA00022597"/>
    </source>
</evidence>
<evidence type="ECO:0000259" key="12">
    <source>
        <dbReference type="PROSITE" id="PS50928"/>
    </source>
</evidence>
<evidence type="ECO:0000256" key="4">
    <source>
        <dbReference type="ARBA" id="ARBA00022475"/>
    </source>
</evidence>
<reference evidence="13" key="1">
    <citation type="submission" date="2022-07" db="EMBL/GenBank/DDBJ databases">
        <title>Bacterial species isolated from the porcine tonsil microbiota.</title>
        <authorList>
            <person name="Oliveira I.M.F."/>
        </authorList>
    </citation>
    <scope>NUCLEOTIDE SEQUENCE</scope>
    <source>
        <strain evidence="13">8QC2O2</strain>
    </source>
</reference>
<evidence type="ECO:0000256" key="2">
    <source>
        <dbReference type="ARBA" id="ARBA00009047"/>
    </source>
</evidence>
<organism evidence="13 14">
    <name type="scientific">Mammaliicoccus sciuri</name>
    <name type="common">Staphylococcus sciuri</name>
    <dbReference type="NCBI Taxonomy" id="1296"/>
    <lineage>
        <taxon>Bacteria</taxon>
        <taxon>Bacillati</taxon>
        <taxon>Bacillota</taxon>
        <taxon>Bacilli</taxon>
        <taxon>Bacillales</taxon>
        <taxon>Staphylococcaceae</taxon>
        <taxon>Mammaliicoccus</taxon>
    </lineage>
</organism>
<dbReference type="CDD" id="cd06261">
    <property type="entry name" value="TM_PBP2"/>
    <property type="match status" value="1"/>
</dbReference>
<keyword evidence="3 11" id="KW-0813">Transport</keyword>
<dbReference type="InterPro" id="IPR035906">
    <property type="entry name" value="MetI-like_sf"/>
</dbReference>
<dbReference type="PROSITE" id="PS50928">
    <property type="entry name" value="ABC_TM1"/>
    <property type="match status" value="1"/>
</dbReference>
<keyword evidence="6" id="KW-0762">Sugar transport</keyword>
<keyword evidence="8 11" id="KW-1133">Transmembrane helix</keyword>
<keyword evidence="10 11" id="KW-0472">Membrane</keyword>
<feature type="transmembrane region" description="Helical" evidence="11">
    <location>
        <begin position="138"/>
        <end position="161"/>
    </location>
</feature>
<dbReference type="InterPro" id="IPR050901">
    <property type="entry name" value="BP-dep_ABC_trans_perm"/>
</dbReference>
<comment type="subcellular location">
    <subcellularLocation>
        <location evidence="1 11">Cell membrane</location>
        <topology evidence="1 11">Multi-pass membrane protein</topology>
    </subcellularLocation>
</comment>
<dbReference type="GO" id="GO:0015675">
    <property type="term" value="P:nickel cation transport"/>
    <property type="evidence" value="ECO:0007669"/>
    <property type="project" value="UniProtKB-KW"/>
</dbReference>
<keyword evidence="9" id="KW-0921">Nickel transport</keyword>
<evidence type="ECO:0000256" key="9">
    <source>
        <dbReference type="ARBA" id="ARBA00023112"/>
    </source>
</evidence>
<evidence type="ECO:0000256" key="3">
    <source>
        <dbReference type="ARBA" id="ARBA00022448"/>
    </source>
</evidence>
<evidence type="ECO:0000313" key="14">
    <source>
        <dbReference type="Proteomes" id="UP001204068"/>
    </source>
</evidence>
<accession>A0AAW5LGH0</accession>
<gene>
    <name evidence="13" type="ORF">NQ032_10050</name>
</gene>
<dbReference type="AlphaFoldDB" id="A0AAW5LGH0"/>
<feature type="transmembrane region" description="Helical" evidence="11">
    <location>
        <begin position="69"/>
        <end position="93"/>
    </location>
</feature>
<comment type="similarity">
    <text evidence="2">Belongs to the binding-protein-dependent transport system permease family. MalFG subfamily.</text>
</comment>
<evidence type="ECO:0000256" key="8">
    <source>
        <dbReference type="ARBA" id="ARBA00022989"/>
    </source>
</evidence>
<dbReference type="RefSeq" id="WP_058612065.1">
    <property type="nucleotide sequence ID" value="NZ_CP064868.1"/>
</dbReference>
<dbReference type="SUPFAM" id="SSF161098">
    <property type="entry name" value="MetI-like"/>
    <property type="match status" value="1"/>
</dbReference>
<dbReference type="EMBL" id="JANILD010000004">
    <property type="protein sequence ID" value="MCQ9303940.1"/>
    <property type="molecule type" value="Genomic_DNA"/>
</dbReference>
<feature type="transmembrane region" description="Helical" evidence="11">
    <location>
        <begin position="182"/>
        <end position="207"/>
    </location>
</feature>
<proteinExistence type="inferred from homology"/>
<feature type="transmembrane region" description="Helical" evidence="11">
    <location>
        <begin position="105"/>
        <end position="126"/>
    </location>
</feature>
<feature type="transmembrane region" description="Helical" evidence="11">
    <location>
        <begin position="12"/>
        <end position="36"/>
    </location>
</feature>
<evidence type="ECO:0000256" key="1">
    <source>
        <dbReference type="ARBA" id="ARBA00004651"/>
    </source>
</evidence>
<sequence length="274" mass="30738">MNILKSKLFNAFELIGTIFIVICLFFPIFWIVLTAFKSGEDVYSLSMIFEPTLDNFKNVFSSQYEFGAYYLNSSIVVLVALLITLPVSILAAYSLSRFNIFGKQLLLFLILSTQFIPLIVNVIPFFTLFKEWGLLDTLIALIIVNLGHTIPYAIWLIKGFIDSIPISIEEAASIDGANKLQIIWHIILPMAKPGIITATVFCFVIVWNEYMFSLILTNQKAVTLPIALSYFVGENGVIWNEMAAAGILYALPTIVFMFIVRKEFVKGMSAGAVK</sequence>
<protein>
    <submittedName>
        <fullName evidence="13">Carbohydrate ABC transporter permease</fullName>
    </submittedName>
</protein>
<feature type="domain" description="ABC transmembrane type-1" evidence="12">
    <location>
        <begin position="70"/>
        <end position="260"/>
    </location>
</feature>
<comment type="caution">
    <text evidence="13">The sequence shown here is derived from an EMBL/GenBank/DDBJ whole genome shotgun (WGS) entry which is preliminary data.</text>
</comment>
<keyword evidence="9" id="KW-0406">Ion transport</keyword>
<dbReference type="Proteomes" id="UP001204068">
    <property type="component" value="Unassembled WGS sequence"/>
</dbReference>
<keyword evidence="4" id="KW-1003">Cell membrane</keyword>
<evidence type="ECO:0000256" key="5">
    <source>
        <dbReference type="ARBA" id="ARBA00022596"/>
    </source>
</evidence>
<evidence type="ECO:0000256" key="7">
    <source>
        <dbReference type="ARBA" id="ARBA00022692"/>
    </source>
</evidence>
<dbReference type="Gene3D" id="1.10.3720.10">
    <property type="entry name" value="MetI-like"/>
    <property type="match status" value="1"/>
</dbReference>
<dbReference type="InterPro" id="IPR000515">
    <property type="entry name" value="MetI-like"/>
</dbReference>
<dbReference type="PANTHER" id="PTHR32243">
    <property type="entry name" value="MALTOSE TRANSPORT SYSTEM PERMEASE-RELATED"/>
    <property type="match status" value="1"/>
</dbReference>
<evidence type="ECO:0000256" key="11">
    <source>
        <dbReference type="RuleBase" id="RU363032"/>
    </source>
</evidence>
<dbReference type="Pfam" id="PF00528">
    <property type="entry name" value="BPD_transp_1"/>
    <property type="match status" value="1"/>
</dbReference>
<dbReference type="PANTHER" id="PTHR32243:SF50">
    <property type="entry name" value="MALTOSE_MALTODEXTRIN TRANSPORT SYSTEM PERMEASE PROTEIN MALG"/>
    <property type="match status" value="1"/>
</dbReference>